<organism evidence="2 3">
    <name type="scientific">Mytilus galloprovincialis</name>
    <name type="common">Mediterranean mussel</name>
    <dbReference type="NCBI Taxonomy" id="29158"/>
    <lineage>
        <taxon>Eukaryota</taxon>
        <taxon>Metazoa</taxon>
        <taxon>Spiralia</taxon>
        <taxon>Lophotrochozoa</taxon>
        <taxon>Mollusca</taxon>
        <taxon>Bivalvia</taxon>
        <taxon>Autobranchia</taxon>
        <taxon>Pteriomorphia</taxon>
        <taxon>Mytilida</taxon>
        <taxon>Mytiloidea</taxon>
        <taxon>Mytilidae</taxon>
        <taxon>Mytilinae</taxon>
        <taxon>Mytilus</taxon>
    </lineage>
</organism>
<gene>
    <name evidence="2" type="ORF">MGAL_10B006034</name>
</gene>
<dbReference type="OrthoDB" id="6147279at2759"/>
<name>A0A8B6F9G6_MYTGA</name>
<evidence type="ECO:0000313" key="3">
    <source>
        <dbReference type="Proteomes" id="UP000596742"/>
    </source>
</evidence>
<dbReference type="EMBL" id="UYJE01006515">
    <property type="protein sequence ID" value="VDI46589.1"/>
    <property type="molecule type" value="Genomic_DNA"/>
</dbReference>
<evidence type="ECO:0000256" key="1">
    <source>
        <dbReference type="SAM" id="MobiDB-lite"/>
    </source>
</evidence>
<dbReference type="AlphaFoldDB" id="A0A8B6F9G6"/>
<reference evidence="2" key="1">
    <citation type="submission" date="2018-11" db="EMBL/GenBank/DDBJ databases">
        <authorList>
            <person name="Alioto T."/>
            <person name="Alioto T."/>
        </authorList>
    </citation>
    <scope>NUCLEOTIDE SEQUENCE</scope>
</reference>
<comment type="caution">
    <text evidence="2">The sequence shown here is derived from an EMBL/GenBank/DDBJ whole genome shotgun (WGS) entry which is preliminary data.</text>
</comment>
<feature type="region of interest" description="Disordered" evidence="1">
    <location>
        <begin position="37"/>
        <end position="66"/>
    </location>
</feature>
<proteinExistence type="predicted"/>
<keyword evidence="3" id="KW-1185">Reference proteome</keyword>
<sequence>MKRRVLKINTPKIQSVTVRIIWMKQMAMMIMRGNFAEDTPVEQKEQSQEPDTSPVPVRRSGRDRRPQAWMSSGLYDIAAIGTTSVGHTTTTEHSKPTAEWQQKAEYILISAIIPLFSGLQREAALAILDIVNHH</sequence>
<dbReference type="Proteomes" id="UP000596742">
    <property type="component" value="Unassembled WGS sequence"/>
</dbReference>
<accession>A0A8B6F9G6</accession>
<evidence type="ECO:0000313" key="2">
    <source>
        <dbReference type="EMBL" id="VDI46589.1"/>
    </source>
</evidence>
<protein>
    <submittedName>
        <fullName evidence="2">Uncharacterized protein</fullName>
    </submittedName>
</protein>